<feature type="transmembrane region" description="Helical" evidence="2">
    <location>
        <begin position="12"/>
        <end position="31"/>
    </location>
</feature>
<dbReference type="SUPFAM" id="SSF55874">
    <property type="entry name" value="ATPase domain of HSP90 chaperone/DNA topoisomerase II/histidine kinase"/>
    <property type="match status" value="1"/>
</dbReference>
<evidence type="ECO:0000313" key="5">
    <source>
        <dbReference type="Proteomes" id="UP001597441"/>
    </source>
</evidence>
<keyword evidence="4" id="KW-0808">Transferase</keyword>
<dbReference type="SUPFAM" id="SSF49464">
    <property type="entry name" value="Carboxypeptidase regulatory domain-like"/>
    <property type="match status" value="1"/>
</dbReference>
<dbReference type="InterPro" id="IPR019734">
    <property type="entry name" value="TPR_rpt"/>
</dbReference>
<dbReference type="Proteomes" id="UP001597441">
    <property type="component" value="Unassembled WGS sequence"/>
</dbReference>
<keyword evidence="4" id="KW-0418">Kinase</keyword>
<organism evidence="4 5">
    <name type="scientific">Gelatiniphilus marinus</name>
    <dbReference type="NCBI Taxonomy" id="1759464"/>
    <lineage>
        <taxon>Bacteria</taxon>
        <taxon>Pseudomonadati</taxon>
        <taxon>Bacteroidota</taxon>
        <taxon>Flavobacteriia</taxon>
        <taxon>Flavobacteriales</taxon>
        <taxon>Flavobacteriaceae</taxon>
        <taxon>Gelatiniphilus</taxon>
    </lineage>
</organism>
<dbReference type="Gene3D" id="1.25.40.10">
    <property type="entry name" value="Tetratricopeptide repeat domain"/>
    <property type="match status" value="3"/>
</dbReference>
<dbReference type="InterPro" id="IPR036890">
    <property type="entry name" value="HATPase_C_sf"/>
</dbReference>
<evidence type="ECO:0000259" key="3">
    <source>
        <dbReference type="Pfam" id="PF06580"/>
    </source>
</evidence>
<evidence type="ECO:0000256" key="2">
    <source>
        <dbReference type="SAM" id="Phobius"/>
    </source>
</evidence>
<proteinExistence type="predicted"/>
<keyword evidence="2" id="KW-0812">Transmembrane</keyword>
<dbReference type="PANTHER" id="PTHR34220:SF7">
    <property type="entry name" value="SENSOR HISTIDINE KINASE YPDA"/>
    <property type="match status" value="1"/>
</dbReference>
<dbReference type="InterPro" id="IPR050640">
    <property type="entry name" value="Bact_2-comp_sensor_kinase"/>
</dbReference>
<evidence type="ECO:0000313" key="4">
    <source>
        <dbReference type="EMBL" id="MFD2536496.1"/>
    </source>
</evidence>
<dbReference type="SUPFAM" id="SSF48452">
    <property type="entry name" value="TPR-like"/>
    <property type="match status" value="2"/>
</dbReference>
<accession>A0ABW5JV36</accession>
<dbReference type="InterPro" id="IPR010559">
    <property type="entry name" value="Sig_transdc_His_kin_internal"/>
</dbReference>
<evidence type="ECO:0000256" key="1">
    <source>
        <dbReference type="PROSITE-ProRule" id="PRU00339"/>
    </source>
</evidence>
<dbReference type="InterPro" id="IPR011990">
    <property type="entry name" value="TPR-like_helical_dom_sf"/>
</dbReference>
<feature type="domain" description="Signal transduction histidine kinase internal region" evidence="3">
    <location>
        <begin position="529"/>
        <end position="607"/>
    </location>
</feature>
<dbReference type="Pfam" id="PF06580">
    <property type="entry name" value="His_kinase"/>
    <property type="match status" value="1"/>
</dbReference>
<dbReference type="Gene3D" id="3.30.565.10">
    <property type="entry name" value="Histidine kinase-like ATPase, C-terminal domain"/>
    <property type="match status" value="1"/>
</dbReference>
<name>A0ABW5JV36_9FLAO</name>
<dbReference type="InterPro" id="IPR008969">
    <property type="entry name" value="CarboxyPept-like_regulatory"/>
</dbReference>
<dbReference type="PROSITE" id="PS50005">
    <property type="entry name" value="TPR"/>
    <property type="match status" value="1"/>
</dbReference>
<keyword evidence="5" id="KW-1185">Reference proteome</keyword>
<dbReference type="GO" id="GO:0016301">
    <property type="term" value="F:kinase activity"/>
    <property type="evidence" value="ECO:0007669"/>
    <property type="project" value="UniProtKB-KW"/>
</dbReference>
<dbReference type="RefSeq" id="WP_388053075.1">
    <property type="nucleotide sequence ID" value="NZ_JBHUDT010000009.1"/>
</dbReference>
<dbReference type="Pfam" id="PF13181">
    <property type="entry name" value="TPR_8"/>
    <property type="match status" value="2"/>
</dbReference>
<feature type="transmembrane region" description="Helical" evidence="2">
    <location>
        <begin position="494"/>
        <end position="517"/>
    </location>
</feature>
<feature type="repeat" description="TPR" evidence="1">
    <location>
        <begin position="173"/>
        <end position="206"/>
    </location>
</feature>
<keyword evidence="2" id="KW-0472">Membrane</keyword>
<dbReference type="EMBL" id="JBHULK010000009">
    <property type="protein sequence ID" value="MFD2536496.1"/>
    <property type="molecule type" value="Genomic_DNA"/>
</dbReference>
<comment type="caution">
    <text evidence="4">The sequence shown here is derived from an EMBL/GenBank/DDBJ whole genome shotgun (WGS) entry which is preliminary data.</text>
</comment>
<gene>
    <name evidence="4" type="ORF">ACFSQS_15400</name>
</gene>
<protein>
    <submittedName>
        <fullName evidence="4">Histidine kinase</fullName>
    </submittedName>
</protein>
<dbReference type="PANTHER" id="PTHR34220">
    <property type="entry name" value="SENSOR HISTIDINE KINASE YPDA"/>
    <property type="match status" value="1"/>
</dbReference>
<keyword evidence="2" id="KW-1133">Transmembrane helix</keyword>
<dbReference type="SMART" id="SM00028">
    <property type="entry name" value="TPR"/>
    <property type="match status" value="5"/>
</dbReference>
<keyword evidence="1" id="KW-0802">TPR repeat</keyword>
<reference evidence="5" key="1">
    <citation type="journal article" date="2019" name="Int. J. Syst. Evol. Microbiol.">
        <title>The Global Catalogue of Microorganisms (GCM) 10K type strain sequencing project: providing services to taxonomists for standard genome sequencing and annotation.</title>
        <authorList>
            <consortium name="The Broad Institute Genomics Platform"/>
            <consortium name="The Broad Institute Genome Sequencing Center for Infectious Disease"/>
            <person name="Wu L."/>
            <person name="Ma J."/>
        </authorList>
    </citation>
    <scope>NUCLEOTIDE SEQUENCE [LARGE SCALE GENOMIC DNA]</scope>
    <source>
        <strain evidence="5">KCTC 42903</strain>
    </source>
</reference>
<sequence length="734" mass="84407">MRKFIDIKLQMNVLVKYLIFLYLVFSTGFMFGQQRNDAVNQEKRFTVRGAVIESDTYKPIPDVNIEVSGGAYTTTDALGEFRIEAKKGDELTIRHKDFETVYYTIKSSERIKVEVQPNKMDEYKSKLFKSRGSVQIFKSLIDSAEVYLKKDAKKSIQFIADALKNSRSVKENSEAYEVLGDVYLYWKQYDLAVSNYRISIQNRANNTVKIKLAKAYQLNKNYQESLATYNDIDKTELSNWELVTLYEGLGDVHQNTKTFNAAIDAYTEGLNVAKKHLISPKVTDLNSKIAQVYDAKGESQKAKGYFNESLKLAKTQNKKRGIEEKIKVADFQNNLSDYSSEIELRKQALEDINEIETDSVFDNESALTPQKQNYKIGNAYALQKDFGQAISYLEKSIEEADDKEDLIVQKDATRKLSEVYRDAGEFDKALVAYQQYVDLVDKVYSKKEQEISQAARFSKDIVNKQNRILSLESDRALSESKYQLNIEQARRQKLIIYSLIGGVILLLVTAFLMFNYIKQQRLANNLLALKTLRSQMNPHFIFNALNSVNSFIASNDERTANKYLTDFSLLMRAVLENSEEDFIPLEKEIELLELYTKLEHFRFKDKFDYSITVDENIDVNDFVIPPMLLQPYIENAVWHGLRYKKTKGHLNISIAQTKPDEIKITITDDGIGRQKSKALKTKNQQKQNSKGMGNIKKRVSILNAMYKDKVDVSVTDFQDEDDTGTKVIVTLKKD</sequence>